<sequence length="67" mass="7509">MIRRDLSVCGCGCWLVSCTLGRCRSEGRRSLADTWMQRNSHHSGSKKKKPNPSAFTNGYCTSFYSTS</sequence>
<keyword evidence="3" id="KW-1185">Reference proteome</keyword>
<feature type="region of interest" description="Disordered" evidence="1">
    <location>
        <begin position="34"/>
        <end position="67"/>
    </location>
</feature>
<feature type="compositionally biased region" description="Polar residues" evidence="1">
    <location>
        <begin position="53"/>
        <end position="67"/>
    </location>
</feature>
<evidence type="ECO:0000313" key="2">
    <source>
        <dbReference type="EnsemblPlants" id="OB09G13560.1"/>
    </source>
</evidence>
<protein>
    <submittedName>
        <fullName evidence="2">Uncharacterized protein</fullName>
    </submittedName>
</protein>
<proteinExistence type="predicted"/>
<organism evidence="2">
    <name type="scientific">Oryza brachyantha</name>
    <name type="common">malo sina</name>
    <dbReference type="NCBI Taxonomy" id="4533"/>
    <lineage>
        <taxon>Eukaryota</taxon>
        <taxon>Viridiplantae</taxon>
        <taxon>Streptophyta</taxon>
        <taxon>Embryophyta</taxon>
        <taxon>Tracheophyta</taxon>
        <taxon>Spermatophyta</taxon>
        <taxon>Magnoliopsida</taxon>
        <taxon>Liliopsida</taxon>
        <taxon>Poales</taxon>
        <taxon>Poaceae</taxon>
        <taxon>BOP clade</taxon>
        <taxon>Oryzoideae</taxon>
        <taxon>Oryzeae</taxon>
        <taxon>Oryzinae</taxon>
        <taxon>Oryza</taxon>
    </lineage>
</organism>
<evidence type="ECO:0000313" key="3">
    <source>
        <dbReference type="Proteomes" id="UP000006038"/>
    </source>
</evidence>
<dbReference type="PROSITE" id="PS51257">
    <property type="entry name" value="PROKAR_LIPOPROTEIN"/>
    <property type="match status" value="1"/>
</dbReference>
<dbReference type="Gramene" id="OB09G13560.1">
    <property type="protein sequence ID" value="OB09G13560.1"/>
    <property type="gene ID" value="OB09G13560"/>
</dbReference>
<name>J3MWH7_ORYBR</name>
<reference evidence="2" key="2">
    <citation type="submission" date="2013-04" db="UniProtKB">
        <authorList>
            <consortium name="EnsemblPlants"/>
        </authorList>
    </citation>
    <scope>IDENTIFICATION</scope>
</reference>
<dbReference type="HOGENOM" id="CLU_2816531_0_0_1"/>
<dbReference type="EnsemblPlants" id="OB09G13560.1">
    <property type="protein sequence ID" value="OB09G13560.1"/>
    <property type="gene ID" value="OB09G13560"/>
</dbReference>
<feature type="compositionally biased region" description="Basic residues" evidence="1">
    <location>
        <begin position="39"/>
        <end position="50"/>
    </location>
</feature>
<dbReference type="Proteomes" id="UP000006038">
    <property type="component" value="Chromosome 9"/>
</dbReference>
<evidence type="ECO:0000256" key="1">
    <source>
        <dbReference type="SAM" id="MobiDB-lite"/>
    </source>
</evidence>
<accession>J3MWH7</accession>
<dbReference type="AlphaFoldDB" id="J3MWH7"/>
<reference evidence="2" key="1">
    <citation type="journal article" date="2013" name="Nat. Commun.">
        <title>Whole-genome sequencing of Oryza brachyantha reveals mechanisms underlying Oryza genome evolution.</title>
        <authorList>
            <person name="Chen J."/>
            <person name="Huang Q."/>
            <person name="Gao D."/>
            <person name="Wang J."/>
            <person name="Lang Y."/>
            <person name="Liu T."/>
            <person name="Li B."/>
            <person name="Bai Z."/>
            <person name="Luis Goicoechea J."/>
            <person name="Liang C."/>
            <person name="Chen C."/>
            <person name="Zhang W."/>
            <person name="Sun S."/>
            <person name="Liao Y."/>
            <person name="Zhang X."/>
            <person name="Yang L."/>
            <person name="Song C."/>
            <person name="Wang M."/>
            <person name="Shi J."/>
            <person name="Liu G."/>
            <person name="Liu J."/>
            <person name="Zhou H."/>
            <person name="Zhou W."/>
            <person name="Yu Q."/>
            <person name="An N."/>
            <person name="Chen Y."/>
            <person name="Cai Q."/>
            <person name="Wang B."/>
            <person name="Liu B."/>
            <person name="Min J."/>
            <person name="Huang Y."/>
            <person name="Wu H."/>
            <person name="Li Z."/>
            <person name="Zhang Y."/>
            <person name="Yin Y."/>
            <person name="Song W."/>
            <person name="Jiang J."/>
            <person name="Jackson S.A."/>
            <person name="Wing R.A."/>
            <person name="Wang J."/>
            <person name="Chen M."/>
        </authorList>
    </citation>
    <scope>NUCLEOTIDE SEQUENCE [LARGE SCALE GENOMIC DNA]</scope>
    <source>
        <strain evidence="2">cv. IRGC 101232</strain>
    </source>
</reference>